<dbReference type="PANTHER" id="PTHR23150">
    <property type="entry name" value="SULFATASE MODIFYING FACTOR 1, 2"/>
    <property type="match status" value="1"/>
</dbReference>
<accession>A0A5C5XDG1</accession>
<dbReference type="GO" id="GO:0004674">
    <property type="term" value="F:protein serine/threonine kinase activity"/>
    <property type="evidence" value="ECO:0007669"/>
    <property type="project" value="UniProtKB-EC"/>
</dbReference>
<organism evidence="3 4">
    <name type="scientific">Rubinisphaera italica</name>
    <dbReference type="NCBI Taxonomy" id="2527969"/>
    <lineage>
        <taxon>Bacteria</taxon>
        <taxon>Pseudomonadati</taxon>
        <taxon>Planctomycetota</taxon>
        <taxon>Planctomycetia</taxon>
        <taxon>Planctomycetales</taxon>
        <taxon>Planctomycetaceae</taxon>
        <taxon>Rubinisphaera</taxon>
    </lineage>
</organism>
<evidence type="ECO:0000256" key="1">
    <source>
        <dbReference type="SAM" id="MobiDB-lite"/>
    </source>
</evidence>
<proteinExistence type="predicted"/>
<dbReference type="GO" id="GO:0120147">
    <property type="term" value="F:formylglycine-generating oxidase activity"/>
    <property type="evidence" value="ECO:0007669"/>
    <property type="project" value="TreeGrafter"/>
</dbReference>
<dbReference type="AlphaFoldDB" id="A0A5C5XDG1"/>
<dbReference type="SUPFAM" id="SSF56436">
    <property type="entry name" value="C-type lectin-like"/>
    <property type="match status" value="1"/>
</dbReference>
<dbReference type="Pfam" id="PF03781">
    <property type="entry name" value="FGE-sulfatase"/>
    <property type="match status" value="1"/>
</dbReference>
<evidence type="ECO:0000313" key="3">
    <source>
        <dbReference type="EMBL" id="TWT59962.1"/>
    </source>
</evidence>
<dbReference type="RefSeq" id="WP_146502138.1">
    <property type="nucleotide sequence ID" value="NZ_SJPG01000001.1"/>
</dbReference>
<sequence>MNNSSAKNSSLLPVIIFGICLIAVGLAAFGPSNLFQGADNPSASSDAPAKTAGKTDSVEDTSPPITEEPAETPPGMVWIPGGTFTMGTDFFPEEGKPNPDRIKPDEFPAHEVTIDGFWMDITEVTNAEFDKFVEETNYVTFAEIPPKREDFIGVVPDISIIPEENLVAGSLIFNKDFDRENLRMDYPSWEYQAWKYQKGADWRHPTGPDSSIEGKMDHPVVNVVYKDCLEYCKWAGKRLPTEAEWEYASRGGKEDQKYNWGNEFQPDGKYMTNSWQGTFPMDRQNRDGFLDTSPVKSFPPNGYGLYDMSGNVWEWVNDYYRPDYYNFSPKRNPQGPTASFDPGEPTIEKRVTRGGSFLCNSNNCTGYRNAARMRSDVSSAAYHTGFRCVIDTKMVKK</sequence>
<protein>
    <submittedName>
        <fullName evidence="3">Serine/threonine-protein kinase pkn1</fullName>
        <ecNumber evidence="3">2.7.11.1</ecNumber>
    </submittedName>
</protein>
<gene>
    <name evidence="3" type="primary">pkn1_1</name>
    <name evidence="3" type="ORF">Pan54_06730</name>
</gene>
<evidence type="ECO:0000259" key="2">
    <source>
        <dbReference type="Pfam" id="PF03781"/>
    </source>
</evidence>
<dbReference type="InterPro" id="IPR005532">
    <property type="entry name" value="SUMF_dom"/>
</dbReference>
<reference evidence="3 4" key="1">
    <citation type="submission" date="2019-02" db="EMBL/GenBank/DDBJ databases">
        <title>Deep-cultivation of Planctomycetes and their phenomic and genomic characterization uncovers novel biology.</title>
        <authorList>
            <person name="Wiegand S."/>
            <person name="Jogler M."/>
            <person name="Boedeker C."/>
            <person name="Pinto D."/>
            <person name="Vollmers J."/>
            <person name="Rivas-Marin E."/>
            <person name="Kohn T."/>
            <person name="Peeters S.H."/>
            <person name="Heuer A."/>
            <person name="Rast P."/>
            <person name="Oberbeckmann S."/>
            <person name="Bunk B."/>
            <person name="Jeske O."/>
            <person name="Meyerdierks A."/>
            <person name="Storesund J.E."/>
            <person name="Kallscheuer N."/>
            <person name="Luecker S."/>
            <person name="Lage O.M."/>
            <person name="Pohl T."/>
            <person name="Merkel B.J."/>
            <person name="Hornburger P."/>
            <person name="Mueller R.-W."/>
            <person name="Bruemmer F."/>
            <person name="Labrenz M."/>
            <person name="Spormann A.M."/>
            <person name="Op Den Camp H."/>
            <person name="Overmann J."/>
            <person name="Amann R."/>
            <person name="Jetten M.S.M."/>
            <person name="Mascher T."/>
            <person name="Medema M.H."/>
            <person name="Devos D.P."/>
            <person name="Kaster A.-K."/>
            <person name="Ovreas L."/>
            <person name="Rohde M."/>
            <person name="Galperin M.Y."/>
            <person name="Jogler C."/>
        </authorList>
    </citation>
    <scope>NUCLEOTIDE SEQUENCE [LARGE SCALE GENOMIC DNA]</scope>
    <source>
        <strain evidence="3 4">Pan54</strain>
    </source>
</reference>
<evidence type="ECO:0000313" key="4">
    <source>
        <dbReference type="Proteomes" id="UP000316095"/>
    </source>
</evidence>
<dbReference type="Proteomes" id="UP000316095">
    <property type="component" value="Unassembled WGS sequence"/>
</dbReference>
<dbReference type="Gene3D" id="3.90.1580.10">
    <property type="entry name" value="paralog of FGE (formylglycine-generating enzyme)"/>
    <property type="match status" value="1"/>
</dbReference>
<keyword evidence="3" id="KW-0418">Kinase</keyword>
<dbReference type="InterPro" id="IPR042095">
    <property type="entry name" value="SUMF_sf"/>
</dbReference>
<feature type="domain" description="Sulfatase-modifying factor enzyme-like" evidence="2">
    <location>
        <begin position="73"/>
        <end position="389"/>
    </location>
</feature>
<keyword evidence="3" id="KW-0808">Transferase</keyword>
<name>A0A5C5XDG1_9PLAN</name>
<dbReference type="EC" id="2.7.11.1" evidence="3"/>
<dbReference type="InterPro" id="IPR051043">
    <property type="entry name" value="Sulfatase_Mod_Factor_Kinase"/>
</dbReference>
<dbReference type="OrthoDB" id="9812426at2"/>
<keyword evidence="4" id="KW-1185">Reference proteome</keyword>
<dbReference type="EMBL" id="SJPG01000001">
    <property type="protein sequence ID" value="TWT59962.1"/>
    <property type="molecule type" value="Genomic_DNA"/>
</dbReference>
<dbReference type="PANTHER" id="PTHR23150:SF19">
    <property type="entry name" value="FORMYLGLYCINE-GENERATING ENZYME"/>
    <property type="match status" value="1"/>
</dbReference>
<comment type="caution">
    <text evidence="3">The sequence shown here is derived from an EMBL/GenBank/DDBJ whole genome shotgun (WGS) entry which is preliminary data.</text>
</comment>
<feature type="region of interest" description="Disordered" evidence="1">
    <location>
        <begin position="40"/>
        <end position="77"/>
    </location>
</feature>
<feature type="compositionally biased region" description="Low complexity" evidence="1">
    <location>
        <begin position="40"/>
        <end position="49"/>
    </location>
</feature>
<dbReference type="InterPro" id="IPR016187">
    <property type="entry name" value="CTDL_fold"/>
</dbReference>